<organism evidence="1 2">
    <name type="scientific">Pyricularia oryzae (strain 70-15 / ATCC MYA-4617 / FGSC 8958)</name>
    <name type="common">Rice blast fungus</name>
    <name type="synonym">Magnaporthe oryzae</name>
    <dbReference type="NCBI Taxonomy" id="242507"/>
    <lineage>
        <taxon>Eukaryota</taxon>
        <taxon>Fungi</taxon>
        <taxon>Dikarya</taxon>
        <taxon>Ascomycota</taxon>
        <taxon>Pezizomycotina</taxon>
        <taxon>Sordariomycetes</taxon>
        <taxon>Sordariomycetidae</taxon>
        <taxon>Magnaporthales</taxon>
        <taxon>Pyriculariaceae</taxon>
        <taxon>Pyricularia</taxon>
    </lineage>
</organism>
<dbReference type="AlphaFoldDB" id="G4MM23"/>
<dbReference type="RefSeq" id="XP_003709520.1">
    <property type="nucleotide sequence ID" value="XM_003709472.1"/>
</dbReference>
<dbReference type="KEGG" id="mgr:MGG_16170"/>
<accession>G4MM23</accession>
<dbReference type="InParanoid" id="G4MM23"/>
<dbReference type="Proteomes" id="UP000009058">
    <property type="component" value="Chromosome 1"/>
</dbReference>
<name>G4MM23_PYRO7</name>
<keyword evidence="2" id="KW-1185">Reference proteome</keyword>
<dbReference type="EMBL" id="CM001231">
    <property type="protein sequence ID" value="EHA56908.1"/>
    <property type="molecule type" value="Genomic_DNA"/>
</dbReference>
<gene>
    <name evidence="1" type="ORF">MGG_16170</name>
</gene>
<dbReference type="GeneID" id="12984535"/>
<reference key="2">
    <citation type="submission" date="2011-05" db="EMBL/GenBank/DDBJ databases">
        <title>The Genome Sequence of Magnaporthe oryzae 70-15.</title>
        <authorList>
            <consortium name="The Broad Institute Genome Sequencing Platform"/>
            <person name="Ma L.-J."/>
            <person name="Dead R."/>
            <person name="Young S.K."/>
            <person name="Zeng Q."/>
            <person name="Gargeya S."/>
            <person name="Fitzgerald M."/>
            <person name="Haas B."/>
            <person name="Abouelleil A."/>
            <person name="Alvarado L."/>
            <person name="Arachchi H.M."/>
            <person name="Berlin A."/>
            <person name="Brown A."/>
            <person name="Chapman S.B."/>
            <person name="Chen Z."/>
            <person name="Dunbar C."/>
            <person name="Freedman E."/>
            <person name="Gearin G."/>
            <person name="Gellesch M."/>
            <person name="Goldberg J."/>
            <person name="Griggs A."/>
            <person name="Gujja S."/>
            <person name="Heiman D."/>
            <person name="Howarth C."/>
            <person name="Larson L."/>
            <person name="Lui A."/>
            <person name="MacDonald P.J.P."/>
            <person name="Mehta T."/>
            <person name="Montmayeur A."/>
            <person name="Murphy C."/>
            <person name="Neiman D."/>
            <person name="Pearson M."/>
            <person name="Priest M."/>
            <person name="Roberts A."/>
            <person name="Saif S."/>
            <person name="Shea T."/>
            <person name="Shenoy N."/>
            <person name="Sisk P."/>
            <person name="Stolte C."/>
            <person name="Sykes S."/>
            <person name="Yandava C."/>
            <person name="Wortman J."/>
            <person name="Nusbaum C."/>
            <person name="Birren B."/>
        </authorList>
    </citation>
    <scope>NUCLEOTIDE SEQUENCE</scope>
    <source>
        <strain>70-15</strain>
    </source>
</reference>
<evidence type="ECO:0000313" key="2">
    <source>
        <dbReference type="Proteomes" id="UP000009058"/>
    </source>
</evidence>
<reference evidence="1 2" key="1">
    <citation type="journal article" date="2005" name="Nature">
        <title>The genome sequence of the rice blast fungus Magnaporthe grisea.</title>
        <authorList>
            <person name="Dean R.A."/>
            <person name="Talbot N.J."/>
            <person name="Ebbole D.J."/>
            <person name="Farman M.L."/>
            <person name="Mitchell T.K."/>
            <person name="Orbach M.J."/>
            <person name="Thon M."/>
            <person name="Kulkarni R."/>
            <person name="Xu J.R."/>
            <person name="Pan H."/>
            <person name="Read N.D."/>
            <person name="Lee Y.H."/>
            <person name="Carbone I."/>
            <person name="Brown D."/>
            <person name="Oh Y.Y."/>
            <person name="Donofrio N."/>
            <person name="Jeong J.S."/>
            <person name="Soanes D.M."/>
            <person name="Djonovic S."/>
            <person name="Kolomiets E."/>
            <person name="Rehmeyer C."/>
            <person name="Li W."/>
            <person name="Harding M."/>
            <person name="Kim S."/>
            <person name="Lebrun M.H."/>
            <person name="Bohnert H."/>
            <person name="Coughlan S."/>
            <person name="Butler J."/>
            <person name="Calvo S."/>
            <person name="Ma L.J."/>
            <person name="Nicol R."/>
            <person name="Purcell S."/>
            <person name="Nusbaum C."/>
            <person name="Galagan J.E."/>
            <person name="Birren B.W."/>
        </authorList>
    </citation>
    <scope>NUCLEOTIDE SEQUENCE [LARGE SCALE GENOMIC DNA]</scope>
    <source>
        <strain evidence="2">70-15 / ATCC MYA-4617 / FGSC 8958</strain>
    </source>
</reference>
<dbReference type="SMR" id="G4MM23"/>
<evidence type="ECO:0000313" key="1">
    <source>
        <dbReference type="EMBL" id="EHA56908.1"/>
    </source>
</evidence>
<dbReference type="OrthoDB" id="10285187at2759"/>
<dbReference type="VEuPathDB" id="FungiDB:MGG_16170"/>
<dbReference type="HOGENOM" id="CLU_3143413_0_0_1"/>
<proteinExistence type="predicted"/>
<sequence>MASTDLTRALCFMIEENFAQKQMLREKCAIIEVFQNQVQELQIGNGLQY</sequence>
<protein>
    <submittedName>
        <fullName evidence="1">Uncharacterized protein</fullName>
    </submittedName>
</protein>